<dbReference type="GO" id="GO:0046983">
    <property type="term" value="F:protein dimerization activity"/>
    <property type="evidence" value="ECO:0007669"/>
    <property type="project" value="InterPro"/>
</dbReference>
<dbReference type="CDD" id="cd00265">
    <property type="entry name" value="MADS_MEF2_like"/>
    <property type="match status" value="1"/>
</dbReference>
<dbReference type="PANTHER" id="PTHR11945">
    <property type="entry name" value="MADS BOX PROTEIN"/>
    <property type="match status" value="1"/>
</dbReference>
<feature type="region of interest" description="Disordered" evidence="6">
    <location>
        <begin position="1"/>
        <end position="26"/>
    </location>
</feature>
<dbReference type="GO" id="GO:0005634">
    <property type="term" value="C:nucleus"/>
    <property type="evidence" value="ECO:0007669"/>
    <property type="project" value="UniProtKB-SubCell"/>
</dbReference>
<evidence type="ECO:0000259" key="7">
    <source>
        <dbReference type="PROSITE" id="PS50066"/>
    </source>
</evidence>
<evidence type="ECO:0000313" key="8">
    <source>
        <dbReference type="EMBL" id="KAK1621080.1"/>
    </source>
</evidence>
<name>A0AAD8VXQ7_LOLMU</name>
<feature type="compositionally biased region" description="Basic residues" evidence="6">
    <location>
        <begin position="16"/>
        <end position="26"/>
    </location>
</feature>
<dbReference type="PROSITE" id="PS50066">
    <property type="entry name" value="MADS_BOX_2"/>
    <property type="match status" value="1"/>
</dbReference>
<evidence type="ECO:0000256" key="1">
    <source>
        <dbReference type="ARBA" id="ARBA00004123"/>
    </source>
</evidence>
<comment type="subcellular location">
    <subcellularLocation>
        <location evidence="1">Nucleus</location>
    </subcellularLocation>
</comment>
<evidence type="ECO:0000256" key="3">
    <source>
        <dbReference type="ARBA" id="ARBA00023125"/>
    </source>
</evidence>
<proteinExistence type="predicted"/>
<sequence length="354" mass="38392">MDRAAEKGGGGEDGGRRRKLTQGRKKIPMQRIEDANRLQVCFSKRRKGLVKKAFELSVLCGAQVGLIVFSPAGKPYTYGHRSLDAVLDRLRERSRPAPDEEEAAARQTELRKLLRQEEELIKARDAELRRGEELEAKMRDAGVRIDGDVGSWELPELHAALGALERVQAEAAVRAHEIFAQDAMMQQCTGGGSLLGYLGSGPSYTPGGSHEEADMDNTMKLMGVGAGNNLFDYLGPFAAADGTGGHAMTTDTMMRLPGSLLPLFHYNGPGPFVMTHGTDEVIVDTTMKLMGGNVGHALGPMVPPPLPPLPLPFNHGYGYNNLSAGYGYNQQGDHGHDHGHGAFYEYGTTCNFFP</sequence>
<dbReference type="AlphaFoldDB" id="A0AAD8VXQ7"/>
<dbReference type="Proteomes" id="UP001231189">
    <property type="component" value="Unassembled WGS sequence"/>
</dbReference>
<feature type="compositionally biased region" description="Basic and acidic residues" evidence="6">
    <location>
        <begin position="1"/>
        <end position="15"/>
    </location>
</feature>
<gene>
    <name evidence="8" type="ORF">QYE76_026597</name>
</gene>
<protein>
    <recommendedName>
        <fullName evidence="7">MADS-box domain-containing protein</fullName>
    </recommendedName>
</protein>
<dbReference type="CDD" id="cd22265">
    <property type="entry name" value="UDM1_RNF168"/>
    <property type="match status" value="1"/>
</dbReference>
<accession>A0AAD8VXQ7</accession>
<dbReference type="Pfam" id="PF00319">
    <property type="entry name" value="SRF-TF"/>
    <property type="match status" value="1"/>
</dbReference>
<evidence type="ECO:0000256" key="5">
    <source>
        <dbReference type="ARBA" id="ARBA00023242"/>
    </source>
</evidence>
<dbReference type="InterPro" id="IPR002100">
    <property type="entry name" value="TF_MADSbox"/>
</dbReference>
<dbReference type="InterPro" id="IPR033896">
    <property type="entry name" value="MEF2-like_N"/>
</dbReference>
<dbReference type="SUPFAM" id="SSF55455">
    <property type="entry name" value="SRF-like"/>
    <property type="match status" value="1"/>
</dbReference>
<dbReference type="Gene3D" id="3.40.1810.10">
    <property type="entry name" value="Transcription factor, MADS-box"/>
    <property type="match status" value="1"/>
</dbReference>
<keyword evidence="4" id="KW-0804">Transcription</keyword>
<dbReference type="GO" id="GO:0000978">
    <property type="term" value="F:RNA polymerase II cis-regulatory region sequence-specific DNA binding"/>
    <property type="evidence" value="ECO:0007669"/>
    <property type="project" value="TreeGrafter"/>
</dbReference>
<keyword evidence="9" id="KW-1185">Reference proteome</keyword>
<keyword evidence="5" id="KW-0539">Nucleus</keyword>
<organism evidence="8 9">
    <name type="scientific">Lolium multiflorum</name>
    <name type="common">Italian ryegrass</name>
    <name type="synonym">Lolium perenne subsp. multiflorum</name>
    <dbReference type="NCBI Taxonomy" id="4521"/>
    <lineage>
        <taxon>Eukaryota</taxon>
        <taxon>Viridiplantae</taxon>
        <taxon>Streptophyta</taxon>
        <taxon>Embryophyta</taxon>
        <taxon>Tracheophyta</taxon>
        <taxon>Spermatophyta</taxon>
        <taxon>Magnoliopsida</taxon>
        <taxon>Liliopsida</taxon>
        <taxon>Poales</taxon>
        <taxon>Poaceae</taxon>
        <taxon>BOP clade</taxon>
        <taxon>Pooideae</taxon>
        <taxon>Poodae</taxon>
        <taxon>Poeae</taxon>
        <taxon>Poeae Chloroplast Group 2 (Poeae type)</taxon>
        <taxon>Loliodinae</taxon>
        <taxon>Loliinae</taxon>
        <taxon>Lolium</taxon>
    </lineage>
</organism>
<dbReference type="SMART" id="SM00432">
    <property type="entry name" value="MADS"/>
    <property type="match status" value="1"/>
</dbReference>
<comment type="caution">
    <text evidence="8">The sequence shown here is derived from an EMBL/GenBank/DDBJ whole genome shotgun (WGS) entry which is preliminary data.</text>
</comment>
<evidence type="ECO:0000256" key="6">
    <source>
        <dbReference type="SAM" id="MobiDB-lite"/>
    </source>
</evidence>
<dbReference type="PANTHER" id="PTHR11945:SF758">
    <property type="entry name" value="MADS-BOX TRANSCRIPTION FACTOR 30"/>
    <property type="match status" value="1"/>
</dbReference>
<evidence type="ECO:0000313" key="9">
    <source>
        <dbReference type="Proteomes" id="UP001231189"/>
    </source>
</evidence>
<evidence type="ECO:0000256" key="4">
    <source>
        <dbReference type="ARBA" id="ARBA00023163"/>
    </source>
</evidence>
<dbReference type="PRINTS" id="PR00404">
    <property type="entry name" value="MADSDOMAIN"/>
</dbReference>
<dbReference type="EMBL" id="JAUUTY010000006">
    <property type="protein sequence ID" value="KAK1621080.1"/>
    <property type="molecule type" value="Genomic_DNA"/>
</dbReference>
<keyword evidence="3" id="KW-0238">DNA-binding</keyword>
<keyword evidence="2" id="KW-0805">Transcription regulation</keyword>
<feature type="domain" description="MADS-box" evidence="7">
    <location>
        <begin position="22"/>
        <end position="82"/>
    </location>
</feature>
<dbReference type="FunFam" id="3.40.1810.10:FF:000006">
    <property type="entry name" value="Agamous-like MADS-box protein AGL62"/>
    <property type="match status" value="1"/>
</dbReference>
<reference evidence="8" key="1">
    <citation type="submission" date="2023-07" db="EMBL/GenBank/DDBJ databases">
        <title>A chromosome-level genome assembly of Lolium multiflorum.</title>
        <authorList>
            <person name="Chen Y."/>
            <person name="Copetti D."/>
            <person name="Kolliker R."/>
            <person name="Studer B."/>
        </authorList>
    </citation>
    <scope>NUCLEOTIDE SEQUENCE</scope>
    <source>
        <strain evidence="8">02402/16</strain>
        <tissue evidence="8">Leaf</tissue>
    </source>
</reference>
<dbReference type="GO" id="GO:0000981">
    <property type="term" value="F:DNA-binding transcription factor activity, RNA polymerase II-specific"/>
    <property type="evidence" value="ECO:0007669"/>
    <property type="project" value="TreeGrafter"/>
</dbReference>
<evidence type="ECO:0000256" key="2">
    <source>
        <dbReference type="ARBA" id="ARBA00023015"/>
    </source>
</evidence>
<dbReference type="InterPro" id="IPR036879">
    <property type="entry name" value="TF_MADSbox_sf"/>
</dbReference>
<dbReference type="GO" id="GO:0045944">
    <property type="term" value="P:positive regulation of transcription by RNA polymerase II"/>
    <property type="evidence" value="ECO:0007669"/>
    <property type="project" value="InterPro"/>
</dbReference>